<dbReference type="Pfam" id="PF13529">
    <property type="entry name" value="Peptidase_C39_2"/>
    <property type="match status" value="1"/>
</dbReference>
<dbReference type="PANTHER" id="PTHR37806">
    <property type="entry name" value="LMO0724 PROTEIN"/>
    <property type="match status" value="1"/>
</dbReference>
<protein>
    <submittedName>
        <fullName evidence="1">C39 family peptidase</fullName>
    </submittedName>
</protein>
<dbReference type="EMBL" id="JBHEZX010000001">
    <property type="protein sequence ID" value="MFC1407688.1"/>
    <property type="molecule type" value="Genomic_DNA"/>
</dbReference>
<proteinExistence type="predicted"/>
<organism evidence="1 2">
    <name type="scientific">Streptacidiphilus alkalitolerans</name>
    <dbReference type="NCBI Taxonomy" id="3342712"/>
    <lineage>
        <taxon>Bacteria</taxon>
        <taxon>Bacillati</taxon>
        <taxon>Actinomycetota</taxon>
        <taxon>Actinomycetes</taxon>
        <taxon>Kitasatosporales</taxon>
        <taxon>Streptomycetaceae</taxon>
        <taxon>Streptacidiphilus</taxon>
    </lineage>
</organism>
<dbReference type="InterPro" id="IPR039564">
    <property type="entry name" value="Peptidase_C39-like"/>
</dbReference>
<comment type="caution">
    <text evidence="1">The sequence shown here is derived from an EMBL/GenBank/DDBJ whole genome shotgun (WGS) entry which is preliminary data.</text>
</comment>
<dbReference type="Proteomes" id="UP001592582">
    <property type="component" value="Unassembled WGS sequence"/>
</dbReference>
<evidence type="ECO:0000313" key="1">
    <source>
        <dbReference type="EMBL" id="MFC1407688.1"/>
    </source>
</evidence>
<sequence>MPGRPALPLLGAATAAAALLLGLVPATGAAAAALPTSRSMRVPMDRQQEANDCEAAALRMVLAYRGHRRSDRQLLGSIGVDLKHPHFGYSGRTSGDPYRAFVGSPDGSESRGTGYGVFYPRIAAAARANGGTVLVAQQNYSPAKLYLQLRAGHPAVVWIDYLWRAKKSRNYRAYDGRLIPYAGPAEHAVTLVGVTPHGVYVNDPARGHYWISKAKFQAGYSTYHDMAVVVA</sequence>
<reference evidence="1 2" key="1">
    <citation type="submission" date="2024-09" db="EMBL/GenBank/DDBJ databases">
        <authorList>
            <person name="Lee S.D."/>
        </authorList>
    </citation>
    <scope>NUCLEOTIDE SEQUENCE [LARGE SCALE GENOMIC DNA]</scope>
    <source>
        <strain evidence="1 2">N1-1</strain>
    </source>
</reference>
<dbReference type="PANTHER" id="PTHR37806:SF1">
    <property type="entry name" value="PEPTIDASE C39-LIKE DOMAIN-CONTAINING PROTEIN"/>
    <property type="match status" value="1"/>
</dbReference>
<accession>A0ABV6V1U1</accession>
<keyword evidence="2" id="KW-1185">Reference proteome</keyword>
<name>A0ABV6V1U1_9ACTN</name>
<evidence type="ECO:0000313" key="2">
    <source>
        <dbReference type="Proteomes" id="UP001592582"/>
    </source>
</evidence>
<dbReference type="Gene3D" id="3.90.70.10">
    <property type="entry name" value="Cysteine proteinases"/>
    <property type="match status" value="1"/>
</dbReference>
<gene>
    <name evidence="1" type="ORF">ACEZDG_00140</name>
</gene>